<keyword evidence="8" id="KW-1185">Reference proteome</keyword>
<dbReference type="SUPFAM" id="SSF63411">
    <property type="entry name" value="LuxS/MPP-like metallohydrolase"/>
    <property type="match status" value="2"/>
</dbReference>
<dbReference type="PANTHER" id="PTHR11851:SF49">
    <property type="entry name" value="MITOCHONDRIAL-PROCESSING PEPTIDASE SUBUNIT ALPHA"/>
    <property type="match status" value="1"/>
</dbReference>
<evidence type="ECO:0000256" key="3">
    <source>
        <dbReference type="ARBA" id="ARBA00023049"/>
    </source>
</evidence>
<dbReference type="InterPro" id="IPR011249">
    <property type="entry name" value="Metalloenz_LuxS/M16"/>
</dbReference>
<sequence length="421" mass="45985">MSDLYRITKLDNGLRVVSELMPRLETAALGVWVDVGTRYEPAEVNGVAHLLEHMAFKGTRTRSARAIAEEIERVGGSLNAYTSREHTAYYARILGSDVALAADIIADILQRSTFDPAELEKERHVVLQEIGQVRDTPDDLVFDLLQEAAYPDQPMGRSILGPEAIVATMPREALIDYMARHYGPARMVLSAAGKVDHDHLVELASRLFRDLPATAGTPAPAARYQGGSRIERRPDLEQVHVCLGLEGVAYHDPDHFALQVLSTALGGGMSSRLFQEAREERGLCYSIFSFASAYADTGTLGVYAGTDPEDVEELLAVVADETRSLIEEPREDELVRARAQLKASLFMGLESCSAVCEDNARQLLCFGRRIPSEEIVARIDAVDTDAIRRLGRRLLAGKGLTLAAVGPLEALPPVDLTPLAV</sequence>
<dbReference type="InterPro" id="IPR050361">
    <property type="entry name" value="MPP/UQCRC_Complex"/>
</dbReference>
<dbReference type="PANTHER" id="PTHR11851">
    <property type="entry name" value="METALLOPROTEASE"/>
    <property type="match status" value="1"/>
</dbReference>
<dbReference type="Pfam" id="PF05193">
    <property type="entry name" value="Peptidase_M16_C"/>
    <property type="match status" value="1"/>
</dbReference>
<dbReference type="InterPro" id="IPR001431">
    <property type="entry name" value="Pept_M16_Zn_BS"/>
</dbReference>
<organism evidence="7 8">
    <name type="scientific">Benzoatithermus flavus</name>
    <dbReference type="NCBI Taxonomy" id="3108223"/>
    <lineage>
        <taxon>Bacteria</taxon>
        <taxon>Pseudomonadati</taxon>
        <taxon>Pseudomonadota</taxon>
        <taxon>Alphaproteobacteria</taxon>
        <taxon>Geminicoccales</taxon>
        <taxon>Geminicoccaceae</taxon>
        <taxon>Benzoatithermus</taxon>
    </lineage>
</organism>
<feature type="domain" description="Peptidase M16 N-terminal" evidence="5">
    <location>
        <begin position="15"/>
        <end position="163"/>
    </location>
</feature>
<dbReference type="Gene3D" id="3.30.830.10">
    <property type="entry name" value="Metalloenzyme, LuxS/M16 peptidase-like"/>
    <property type="match status" value="2"/>
</dbReference>
<dbReference type="EMBL" id="JBBLZC010000017">
    <property type="protein sequence ID" value="MEK0084718.1"/>
    <property type="molecule type" value="Genomic_DNA"/>
</dbReference>
<gene>
    <name evidence="7" type="ORF">U1T56_16310</name>
</gene>
<evidence type="ECO:0000256" key="1">
    <source>
        <dbReference type="ARBA" id="ARBA00001947"/>
    </source>
</evidence>
<dbReference type="Pfam" id="PF00675">
    <property type="entry name" value="Peptidase_M16"/>
    <property type="match status" value="1"/>
</dbReference>
<comment type="cofactor">
    <cofactor evidence="1">
        <name>Zn(2+)</name>
        <dbReference type="ChEBI" id="CHEBI:29105"/>
    </cofactor>
</comment>
<reference evidence="7 8" key="1">
    <citation type="submission" date="2024-01" db="EMBL/GenBank/DDBJ databases">
        <title>Multi-omics insights into the function and evolution of sodium benzoate biodegradation pathways in Benzoatithermus flavus gen. nov., sp. nov. from hot spring.</title>
        <authorList>
            <person name="Hu C.-J."/>
            <person name="Li W.-J."/>
        </authorList>
    </citation>
    <scope>NUCLEOTIDE SEQUENCE [LARGE SCALE GENOMIC DNA]</scope>
    <source>
        <strain evidence="7 8">SYSU G07066</strain>
    </source>
</reference>
<evidence type="ECO:0000256" key="4">
    <source>
        <dbReference type="RuleBase" id="RU004447"/>
    </source>
</evidence>
<dbReference type="Proteomes" id="UP001375743">
    <property type="component" value="Unassembled WGS sequence"/>
</dbReference>
<evidence type="ECO:0000256" key="2">
    <source>
        <dbReference type="ARBA" id="ARBA00007261"/>
    </source>
</evidence>
<dbReference type="RefSeq" id="WP_418160564.1">
    <property type="nucleotide sequence ID" value="NZ_JBBLZC010000017.1"/>
</dbReference>
<comment type="caution">
    <text evidence="7">The sequence shown here is derived from an EMBL/GenBank/DDBJ whole genome shotgun (WGS) entry which is preliminary data.</text>
</comment>
<dbReference type="InterPro" id="IPR011765">
    <property type="entry name" value="Pept_M16_N"/>
</dbReference>
<dbReference type="InterPro" id="IPR007863">
    <property type="entry name" value="Peptidase_M16_C"/>
</dbReference>
<evidence type="ECO:0000313" key="7">
    <source>
        <dbReference type="EMBL" id="MEK0084718.1"/>
    </source>
</evidence>
<comment type="similarity">
    <text evidence="2 4">Belongs to the peptidase M16 family.</text>
</comment>
<keyword evidence="3" id="KW-0482">Metalloprotease</keyword>
<dbReference type="PROSITE" id="PS00143">
    <property type="entry name" value="INSULINASE"/>
    <property type="match status" value="1"/>
</dbReference>
<evidence type="ECO:0000259" key="6">
    <source>
        <dbReference type="Pfam" id="PF05193"/>
    </source>
</evidence>
<evidence type="ECO:0000313" key="8">
    <source>
        <dbReference type="Proteomes" id="UP001375743"/>
    </source>
</evidence>
<evidence type="ECO:0000259" key="5">
    <source>
        <dbReference type="Pfam" id="PF00675"/>
    </source>
</evidence>
<protein>
    <submittedName>
        <fullName evidence="7">Pitrilysin family protein</fullName>
    </submittedName>
</protein>
<accession>A0ABU8XU44</accession>
<feature type="domain" description="Peptidase M16 C-terminal" evidence="6">
    <location>
        <begin position="170"/>
        <end position="341"/>
    </location>
</feature>
<proteinExistence type="inferred from homology"/>
<keyword evidence="3" id="KW-0645">Protease</keyword>
<keyword evidence="3" id="KW-0378">Hydrolase</keyword>
<name>A0ABU8XU44_9PROT</name>